<comment type="caution">
    <text evidence="2">The sequence shown here is derived from an EMBL/GenBank/DDBJ whole genome shotgun (WGS) entry which is preliminary data.</text>
</comment>
<gene>
    <name evidence="2" type="ORF">SDC9_198865</name>
</gene>
<reference evidence="2" key="1">
    <citation type="submission" date="2019-08" db="EMBL/GenBank/DDBJ databases">
        <authorList>
            <person name="Kucharzyk K."/>
            <person name="Murdoch R.W."/>
            <person name="Higgins S."/>
            <person name="Loffler F."/>
        </authorList>
    </citation>
    <scope>NUCLEOTIDE SEQUENCE</scope>
</reference>
<accession>A0A645IVL2</accession>
<feature type="domain" description="Dienelactone hydrolase" evidence="1">
    <location>
        <begin position="4"/>
        <end position="121"/>
    </location>
</feature>
<sequence>MEELKSHYAAISKNSKVDQERTVISGFSKGGHAALVAAFQQVFPIRGYIGVAPYFNNVDEIFASLNVQANTQVRCYFLLGEDDADCTAGALAMQEKLTTAGVACGVEIFPGVAHDFPADATAAIQRALDFIFTTQEVTRG</sequence>
<evidence type="ECO:0000259" key="1">
    <source>
        <dbReference type="Pfam" id="PF01738"/>
    </source>
</evidence>
<proteinExistence type="predicted"/>
<dbReference type="GO" id="GO:0016787">
    <property type="term" value="F:hydrolase activity"/>
    <property type="evidence" value="ECO:0007669"/>
    <property type="project" value="InterPro"/>
</dbReference>
<name>A0A645IVL2_9ZZZZ</name>
<protein>
    <recommendedName>
        <fullName evidence="1">Dienelactone hydrolase domain-containing protein</fullName>
    </recommendedName>
</protein>
<dbReference type="InterPro" id="IPR029058">
    <property type="entry name" value="AB_hydrolase_fold"/>
</dbReference>
<evidence type="ECO:0000313" key="2">
    <source>
        <dbReference type="EMBL" id="MPN51223.1"/>
    </source>
</evidence>
<dbReference type="AlphaFoldDB" id="A0A645IVL2"/>
<dbReference type="EMBL" id="VSSQ01116121">
    <property type="protein sequence ID" value="MPN51223.1"/>
    <property type="molecule type" value="Genomic_DNA"/>
</dbReference>
<dbReference type="InterPro" id="IPR002925">
    <property type="entry name" value="Dienelactn_hydro"/>
</dbReference>
<dbReference type="SUPFAM" id="SSF53474">
    <property type="entry name" value="alpha/beta-Hydrolases"/>
    <property type="match status" value="1"/>
</dbReference>
<dbReference type="Pfam" id="PF01738">
    <property type="entry name" value="DLH"/>
    <property type="match status" value="1"/>
</dbReference>
<organism evidence="2">
    <name type="scientific">bioreactor metagenome</name>
    <dbReference type="NCBI Taxonomy" id="1076179"/>
    <lineage>
        <taxon>unclassified sequences</taxon>
        <taxon>metagenomes</taxon>
        <taxon>ecological metagenomes</taxon>
    </lineage>
</organism>
<dbReference type="Gene3D" id="3.40.50.1820">
    <property type="entry name" value="alpha/beta hydrolase"/>
    <property type="match status" value="1"/>
</dbReference>